<dbReference type="AlphaFoldDB" id="A0A8S2S596"/>
<protein>
    <submittedName>
        <fullName evidence="1">Uncharacterized protein</fullName>
    </submittedName>
</protein>
<dbReference type="EMBL" id="CAJOBI010036657">
    <property type="protein sequence ID" value="CAF4303141.1"/>
    <property type="molecule type" value="Genomic_DNA"/>
</dbReference>
<accession>A0A8S2S596</accession>
<dbReference type="EMBL" id="CAJOBH010017317">
    <property type="protein sequence ID" value="CAF4198455.1"/>
    <property type="molecule type" value="Genomic_DNA"/>
</dbReference>
<dbReference type="Proteomes" id="UP000676336">
    <property type="component" value="Unassembled WGS sequence"/>
</dbReference>
<dbReference type="Proteomes" id="UP000681967">
    <property type="component" value="Unassembled WGS sequence"/>
</dbReference>
<comment type="caution">
    <text evidence="1">The sequence shown here is derived from an EMBL/GenBank/DDBJ whole genome shotgun (WGS) entry which is preliminary data.</text>
</comment>
<feature type="non-terminal residue" evidence="1">
    <location>
        <position position="1"/>
    </location>
</feature>
<evidence type="ECO:0000313" key="2">
    <source>
        <dbReference type="EMBL" id="CAF4303141.1"/>
    </source>
</evidence>
<name>A0A8S2S596_9BILA</name>
<evidence type="ECO:0000313" key="3">
    <source>
        <dbReference type="Proteomes" id="UP000681967"/>
    </source>
</evidence>
<evidence type="ECO:0000313" key="1">
    <source>
        <dbReference type="EMBL" id="CAF4198455.1"/>
    </source>
</evidence>
<proteinExistence type="predicted"/>
<gene>
    <name evidence="1" type="ORF">BYL167_LOCUS23555</name>
    <name evidence="2" type="ORF">SMN809_LOCUS26194</name>
</gene>
<sequence length="30" mass="3451">YVVQLGMPSFIIMIPDSPFAKHHLKMHAEL</sequence>
<reference evidence="1" key="1">
    <citation type="submission" date="2021-02" db="EMBL/GenBank/DDBJ databases">
        <authorList>
            <person name="Nowell W R."/>
        </authorList>
    </citation>
    <scope>NUCLEOTIDE SEQUENCE</scope>
</reference>
<organism evidence="1 3">
    <name type="scientific">Rotaria magnacalcarata</name>
    <dbReference type="NCBI Taxonomy" id="392030"/>
    <lineage>
        <taxon>Eukaryota</taxon>
        <taxon>Metazoa</taxon>
        <taxon>Spiralia</taxon>
        <taxon>Gnathifera</taxon>
        <taxon>Rotifera</taxon>
        <taxon>Eurotatoria</taxon>
        <taxon>Bdelloidea</taxon>
        <taxon>Philodinida</taxon>
        <taxon>Philodinidae</taxon>
        <taxon>Rotaria</taxon>
    </lineage>
</organism>